<evidence type="ECO:0000313" key="3">
    <source>
        <dbReference type="Proteomes" id="UP000299102"/>
    </source>
</evidence>
<dbReference type="EMBL" id="BGZK01001715">
    <property type="protein sequence ID" value="GBP85069.1"/>
    <property type="molecule type" value="Genomic_DNA"/>
</dbReference>
<evidence type="ECO:0000256" key="1">
    <source>
        <dbReference type="SAM" id="MobiDB-lite"/>
    </source>
</evidence>
<accession>A0A4C1ZDN8</accession>
<organism evidence="2 3">
    <name type="scientific">Eumeta variegata</name>
    <name type="common">Bagworm moth</name>
    <name type="synonym">Eumeta japonica</name>
    <dbReference type="NCBI Taxonomy" id="151549"/>
    <lineage>
        <taxon>Eukaryota</taxon>
        <taxon>Metazoa</taxon>
        <taxon>Ecdysozoa</taxon>
        <taxon>Arthropoda</taxon>
        <taxon>Hexapoda</taxon>
        <taxon>Insecta</taxon>
        <taxon>Pterygota</taxon>
        <taxon>Neoptera</taxon>
        <taxon>Endopterygota</taxon>
        <taxon>Lepidoptera</taxon>
        <taxon>Glossata</taxon>
        <taxon>Ditrysia</taxon>
        <taxon>Tineoidea</taxon>
        <taxon>Psychidae</taxon>
        <taxon>Oiketicinae</taxon>
        <taxon>Eumeta</taxon>
    </lineage>
</organism>
<sequence length="386" mass="43943">MLRFIAPRPFLLLPPMPVLRRCAAFVTNFTAAEFRALYYIMKPSYLYQLRSRELSLLQRWPSAQNRYLCVKWYRPDRNSEYGPIGKRVFNSQRIQSFAQYVKDQTMSPRRSGRGHRCGDNGRWQLPISIGPRATLAEKEVTTLKEQLATTTPTPLQANIPPKTPNGNAHLEATVRDQGTDTRLERRFTDLRLNPVDISRISDKNSDLEHDRVDLDTPDTAREDIDQLEGQKMEMAATGRSNSNSSRSSPAVAAHGHNLESELAAKEKESVRAIIDLFSFLTTRGRFTSCSRHRPAVITRSEKDLCPELESEHITKIIRVTDIAHATNKLKMQHAGHNTRRTHEAKREKGSRMAITDYLHGIRRPLARWINDLDSGGRLLVSGGFMS</sequence>
<gene>
    <name evidence="2" type="ORF">EVAR_59823_1</name>
</gene>
<dbReference type="AlphaFoldDB" id="A0A4C1ZDN8"/>
<protein>
    <submittedName>
        <fullName evidence="2">Uncharacterized protein</fullName>
    </submittedName>
</protein>
<dbReference type="Proteomes" id="UP000299102">
    <property type="component" value="Unassembled WGS sequence"/>
</dbReference>
<evidence type="ECO:0000313" key="2">
    <source>
        <dbReference type="EMBL" id="GBP85069.1"/>
    </source>
</evidence>
<dbReference type="OrthoDB" id="7447462at2759"/>
<reference evidence="2 3" key="1">
    <citation type="journal article" date="2019" name="Commun. Biol.">
        <title>The bagworm genome reveals a unique fibroin gene that provides high tensile strength.</title>
        <authorList>
            <person name="Kono N."/>
            <person name="Nakamura H."/>
            <person name="Ohtoshi R."/>
            <person name="Tomita M."/>
            <person name="Numata K."/>
            <person name="Arakawa K."/>
        </authorList>
    </citation>
    <scope>NUCLEOTIDE SEQUENCE [LARGE SCALE GENOMIC DNA]</scope>
</reference>
<comment type="caution">
    <text evidence="2">The sequence shown here is derived from an EMBL/GenBank/DDBJ whole genome shotgun (WGS) entry which is preliminary data.</text>
</comment>
<feature type="region of interest" description="Disordered" evidence="1">
    <location>
        <begin position="148"/>
        <end position="170"/>
    </location>
</feature>
<keyword evidence="3" id="KW-1185">Reference proteome</keyword>
<name>A0A4C1ZDN8_EUMVA</name>
<proteinExistence type="predicted"/>